<comment type="caution">
    <text evidence="2">The sequence shown here is derived from an EMBL/GenBank/DDBJ whole genome shotgun (WGS) entry which is preliminary data.</text>
</comment>
<reference evidence="2" key="1">
    <citation type="journal article" date="2021" name="IMA Fungus">
        <title>Genomic characterization of three marine fungi, including Emericellopsis atlantica sp. nov. with signatures of a generalist lifestyle and marine biomass degradation.</title>
        <authorList>
            <person name="Hagestad O.C."/>
            <person name="Hou L."/>
            <person name="Andersen J.H."/>
            <person name="Hansen E.H."/>
            <person name="Altermark B."/>
            <person name="Li C."/>
            <person name="Kuhnert E."/>
            <person name="Cox R.J."/>
            <person name="Crous P.W."/>
            <person name="Spatafora J.W."/>
            <person name="Lail K."/>
            <person name="Amirebrahimi M."/>
            <person name="Lipzen A."/>
            <person name="Pangilinan J."/>
            <person name="Andreopoulos W."/>
            <person name="Hayes R.D."/>
            <person name="Ng V."/>
            <person name="Grigoriev I.V."/>
            <person name="Jackson S.A."/>
            <person name="Sutton T.D.S."/>
            <person name="Dobson A.D.W."/>
            <person name="Rama T."/>
        </authorList>
    </citation>
    <scope>NUCLEOTIDE SEQUENCE</scope>
    <source>
        <strain evidence="2">TRa3180A</strain>
    </source>
</reference>
<keyword evidence="3" id="KW-1185">Reference proteome</keyword>
<keyword evidence="1" id="KW-0812">Transmembrane</keyword>
<organism evidence="2 3">
    <name type="scientific">Calycina marina</name>
    <dbReference type="NCBI Taxonomy" id="1763456"/>
    <lineage>
        <taxon>Eukaryota</taxon>
        <taxon>Fungi</taxon>
        <taxon>Dikarya</taxon>
        <taxon>Ascomycota</taxon>
        <taxon>Pezizomycotina</taxon>
        <taxon>Leotiomycetes</taxon>
        <taxon>Helotiales</taxon>
        <taxon>Pezizellaceae</taxon>
        <taxon>Calycina</taxon>
    </lineage>
</organism>
<dbReference type="EMBL" id="MU253980">
    <property type="protein sequence ID" value="KAG9243413.1"/>
    <property type="molecule type" value="Genomic_DNA"/>
</dbReference>
<proteinExistence type="predicted"/>
<protein>
    <submittedName>
        <fullName evidence="2">Uncharacterized protein</fullName>
    </submittedName>
</protein>
<feature type="transmembrane region" description="Helical" evidence="1">
    <location>
        <begin position="6"/>
        <end position="30"/>
    </location>
</feature>
<sequence>MTGPGAMVGFIVTGLLATISSNVFSLLDILDDRDHKLWQKRPAWRLKLMRFLKQIQYFSGDLCYKILCSGSTTTSLLPALFSLHWRTQSTMGRACSTLQSPPI</sequence>
<evidence type="ECO:0000256" key="1">
    <source>
        <dbReference type="SAM" id="Phobius"/>
    </source>
</evidence>
<evidence type="ECO:0000313" key="3">
    <source>
        <dbReference type="Proteomes" id="UP000887226"/>
    </source>
</evidence>
<name>A0A9P7Z0N4_9HELO</name>
<dbReference type="AlphaFoldDB" id="A0A9P7Z0N4"/>
<accession>A0A9P7Z0N4</accession>
<keyword evidence="1" id="KW-1133">Transmembrane helix</keyword>
<evidence type="ECO:0000313" key="2">
    <source>
        <dbReference type="EMBL" id="KAG9243413.1"/>
    </source>
</evidence>
<keyword evidence="1" id="KW-0472">Membrane</keyword>
<dbReference type="Proteomes" id="UP000887226">
    <property type="component" value="Unassembled WGS sequence"/>
</dbReference>
<gene>
    <name evidence="2" type="ORF">BJ878DRAFT_510911</name>
</gene>